<evidence type="ECO:0000259" key="4">
    <source>
        <dbReference type="Pfam" id="PF07670"/>
    </source>
</evidence>
<accession>A0AAW0IC75</accession>
<dbReference type="Pfam" id="PF07662">
    <property type="entry name" value="Nucleos_tra2_C"/>
    <property type="match status" value="1"/>
</dbReference>
<feature type="transmembrane region" description="Helical" evidence="2">
    <location>
        <begin position="337"/>
        <end position="358"/>
    </location>
</feature>
<organism evidence="5 6">
    <name type="scientific">Myodes glareolus</name>
    <name type="common">Bank vole</name>
    <name type="synonym">Clethrionomys glareolus</name>
    <dbReference type="NCBI Taxonomy" id="447135"/>
    <lineage>
        <taxon>Eukaryota</taxon>
        <taxon>Metazoa</taxon>
        <taxon>Chordata</taxon>
        <taxon>Craniata</taxon>
        <taxon>Vertebrata</taxon>
        <taxon>Euteleostomi</taxon>
        <taxon>Mammalia</taxon>
        <taxon>Eutheria</taxon>
        <taxon>Euarchontoglires</taxon>
        <taxon>Glires</taxon>
        <taxon>Rodentia</taxon>
        <taxon>Myomorpha</taxon>
        <taxon>Muroidea</taxon>
        <taxon>Cricetidae</taxon>
        <taxon>Arvicolinae</taxon>
        <taxon>Myodes</taxon>
    </lineage>
</organism>
<evidence type="ECO:0000256" key="1">
    <source>
        <dbReference type="SAM" id="MobiDB-lite"/>
    </source>
</evidence>
<dbReference type="GO" id="GO:0015389">
    <property type="term" value="F:pyrimidine- and adenosine-specific:sodium symporter activity"/>
    <property type="evidence" value="ECO:0007669"/>
    <property type="project" value="TreeGrafter"/>
</dbReference>
<dbReference type="PANTHER" id="PTHR10590:SF4">
    <property type="entry name" value="SOLUTE CARRIER FAMILY 28 MEMBER 3"/>
    <property type="match status" value="1"/>
</dbReference>
<feature type="compositionally biased region" description="Low complexity" evidence="1">
    <location>
        <begin position="14"/>
        <end position="27"/>
    </location>
</feature>
<evidence type="ECO:0000313" key="6">
    <source>
        <dbReference type="Proteomes" id="UP001488838"/>
    </source>
</evidence>
<feature type="transmembrane region" description="Helical" evidence="2">
    <location>
        <begin position="588"/>
        <end position="612"/>
    </location>
</feature>
<feature type="region of interest" description="Disordered" evidence="1">
    <location>
        <begin position="1"/>
        <end position="61"/>
    </location>
</feature>
<gene>
    <name evidence="5" type="ORF">U0070_018557</name>
</gene>
<feature type="transmembrane region" description="Helical" evidence="2">
    <location>
        <begin position="503"/>
        <end position="524"/>
    </location>
</feature>
<dbReference type="GO" id="GO:0005886">
    <property type="term" value="C:plasma membrane"/>
    <property type="evidence" value="ECO:0007669"/>
    <property type="project" value="TreeGrafter"/>
</dbReference>
<evidence type="ECO:0008006" key="7">
    <source>
        <dbReference type="Google" id="ProtNLM"/>
    </source>
</evidence>
<dbReference type="PANTHER" id="PTHR10590">
    <property type="entry name" value="SODIUM/NUCLEOSIDE COTRANSPORTER"/>
    <property type="match status" value="1"/>
</dbReference>
<feature type="transmembrane region" description="Helical" evidence="2">
    <location>
        <begin position="195"/>
        <end position="216"/>
    </location>
</feature>
<dbReference type="Proteomes" id="UP001488838">
    <property type="component" value="Unassembled WGS sequence"/>
</dbReference>
<reference evidence="5 6" key="1">
    <citation type="journal article" date="2023" name="bioRxiv">
        <title>Conserved and derived expression patterns and positive selection on dental genes reveal complex evolutionary context of ever-growing rodent molars.</title>
        <authorList>
            <person name="Calamari Z.T."/>
            <person name="Song A."/>
            <person name="Cohen E."/>
            <person name="Akter M."/>
            <person name="Roy R.D."/>
            <person name="Hallikas O."/>
            <person name="Christensen M.M."/>
            <person name="Li P."/>
            <person name="Marangoni P."/>
            <person name="Jernvall J."/>
            <person name="Klein O.D."/>
        </authorList>
    </citation>
    <scope>NUCLEOTIDE SEQUENCE [LARGE SCALE GENOMIC DNA]</scope>
    <source>
        <strain evidence="5">V071</strain>
    </source>
</reference>
<feature type="domain" description="Concentrative nucleoside transporter C-terminal" evidence="3">
    <location>
        <begin position="517"/>
        <end position="643"/>
    </location>
</feature>
<feature type="transmembrane region" description="Helical" evidence="2">
    <location>
        <begin position="413"/>
        <end position="435"/>
    </location>
</feature>
<feature type="transmembrane region" description="Helical" evidence="2">
    <location>
        <begin position="624"/>
        <end position="645"/>
    </location>
</feature>
<keyword evidence="2" id="KW-1133">Transmembrane helix</keyword>
<dbReference type="Pfam" id="PF07670">
    <property type="entry name" value="Gate"/>
    <property type="match status" value="1"/>
</dbReference>
<evidence type="ECO:0000259" key="3">
    <source>
        <dbReference type="Pfam" id="PF07662"/>
    </source>
</evidence>
<dbReference type="InterPro" id="IPR011642">
    <property type="entry name" value="Gate_dom"/>
</dbReference>
<keyword evidence="2" id="KW-0812">Transmembrane</keyword>
<dbReference type="InterPro" id="IPR008276">
    <property type="entry name" value="C_nuclsd_transpt"/>
</dbReference>
<dbReference type="GO" id="GO:0015860">
    <property type="term" value="P:purine nucleoside transmembrane transport"/>
    <property type="evidence" value="ECO:0007669"/>
    <property type="project" value="TreeGrafter"/>
</dbReference>
<keyword evidence="6" id="KW-1185">Reference proteome</keyword>
<comment type="caution">
    <text evidence="5">The sequence shown here is derived from an EMBL/GenBank/DDBJ whole genome shotgun (WGS) entry which is preliminary data.</text>
</comment>
<feature type="compositionally biased region" description="Basic and acidic residues" evidence="1">
    <location>
        <begin position="42"/>
        <end position="53"/>
    </location>
</feature>
<protein>
    <recommendedName>
        <fullName evidence="7">Sodium/nucleoside cotransporter</fullName>
    </recommendedName>
</protein>
<feature type="region of interest" description="Disordered" evidence="1">
    <location>
        <begin position="94"/>
        <end position="168"/>
    </location>
</feature>
<dbReference type="GO" id="GO:0015864">
    <property type="term" value="P:pyrimidine nucleoside transport"/>
    <property type="evidence" value="ECO:0007669"/>
    <property type="project" value="TreeGrafter"/>
</dbReference>
<evidence type="ECO:0000256" key="2">
    <source>
        <dbReference type="SAM" id="Phobius"/>
    </source>
</evidence>
<sequence>MPIGRSSKDSRCCQQVAGAASSSSSQQRFPMRPAGGRSGQHPKAEVLKGKKTEAPPGRKISRFWKEPERKYCCVDQQLTFRTIRSTECHTKLKIKRNNGNETPSRQNPKVQRKLDEDFEEQNTPGNSAVRSRSVQSREQGNVKQGDRQITIEQESLGSKEDTEEDDHEHQKGCLERKYDLICEFYRKHRIIIRRIIWGILLTVFLALVIAACVLNFHRALPLFVITVVTIFFVIWDHLMAKYEQRIDEFLSPGRRLLDRHWFWLKWVLWSSLILAVIFWLILDTAKLGHQQLVSFGGLVMYIILLFLFSKHPTRTFLGYTDAGAMFVFGEKYTDHFFAFKILPIVVFFSTVMSVLYYVGLMQWVVRKVGWLMLVTMGSSPVESVVAAGNIFVGQTESPLLVQPYLPHVTRSELHAIMTAGFATIAGSVLGAYISFGVSSTHLLTASVMSAPASLAVAKLFWPETEKPKVTLKNAMKIENGDSRNFLEAATQGASSSIPLVANIAVNLIAFLALLSFLLCSYIFMPFSFMMGVDWQDSFMVAKLIGYKTFFNEFVAYDHLSKMINLRKAAGPKFVNGVQQYMSIRSETIATYALCGFANFGSLGIVIGGLTSIAPCRKRDIASGAVRALIAGTAACFMTACIAGILSSTPTDINCHHVLESTNLLSNTTEVVSCCQSLLSSTVLKGPDEVVPGGNFSLYTVKSCCELLKPPAVNCSWVPPATP</sequence>
<dbReference type="InterPro" id="IPR011657">
    <property type="entry name" value="CNT_C_dom"/>
</dbReference>
<dbReference type="EMBL" id="JBBHLL010000160">
    <property type="protein sequence ID" value="KAK7811997.1"/>
    <property type="molecule type" value="Genomic_DNA"/>
</dbReference>
<evidence type="ECO:0000313" key="5">
    <source>
        <dbReference type="EMBL" id="KAK7811997.1"/>
    </source>
</evidence>
<proteinExistence type="predicted"/>
<keyword evidence="2" id="KW-0472">Membrane</keyword>
<dbReference type="AlphaFoldDB" id="A0AAW0IC75"/>
<dbReference type="GO" id="GO:0015390">
    <property type="term" value="F:purine-specific nucleoside:sodium symporter activity"/>
    <property type="evidence" value="ECO:0007669"/>
    <property type="project" value="TreeGrafter"/>
</dbReference>
<feature type="domain" description="Nucleoside transporter/FeoB GTPase Gate" evidence="4">
    <location>
        <begin position="338"/>
        <end position="436"/>
    </location>
</feature>
<feature type="compositionally biased region" description="Basic and acidic residues" evidence="1">
    <location>
        <begin position="1"/>
        <end position="11"/>
    </location>
</feature>
<feature type="compositionally biased region" description="Polar residues" evidence="1">
    <location>
        <begin position="97"/>
        <end position="109"/>
    </location>
</feature>
<feature type="compositionally biased region" description="Polar residues" evidence="1">
    <location>
        <begin position="121"/>
        <end position="142"/>
    </location>
</feature>
<feature type="transmembrane region" description="Helical" evidence="2">
    <location>
        <begin position="222"/>
        <end position="240"/>
    </location>
</feature>
<name>A0AAW0IC75_MYOGA</name>
<feature type="transmembrane region" description="Helical" evidence="2">
    <location>
        <begin position="288"/>
        <end position="308"/>
    </location>
</feature>
<feature type="transmembrane region" description="Helical" evidence="2">
    <location>
        <begin position="261"/>
        <end position="282"/>
    </location>
</feature>